<evidence type="ECO:0000313" key="5">
    <source>
        <dbReference type="Proteomes" id="UP000534677"/>
    </source>
</evidence>
<proteinExistence type="predicted"/>
<keyword evidence="5" id="KW-1185">Reference proteome</keyword>
<evidence type="ECO:0000256" key="1">
    <source>
        <dbReference type="SAM" id="MobiDB-lite"/>
    </source>
</evidence>
<dbReference type="RefSeq" id="WP_185705563.1">
    <property type="nucleotide sequence ID" value="NZ_JAAXCY010000015.1"/>
</dbReference>
<feature type="compositionally biased region" description="Polar residues" evidence="1">
    <location>
        <begin position="1"/>
        <end position="16"/>
    </location>
</feature>
<name>A0A7X1E220_9PSED</name>
<accession>A0A7X1E220</accession>
<dbReference type="CDD" id="cd20702">
    <property type="entry name" value="PoNe"/>
    <property type="match status" value="1"/>
</dbReference>
<dbReference type="EMBL" id="JAAXCY010000015">
    <property type="protein sequence ID" value="MBC2410167.1"/>
    <property type="molecule type" value="Genomic_DNA"/>
</dbReference>
<sequence>MNKPPKSSSADTSNPARRTPTGDTDRDFAAPRSRAVGIPSTPLLQGSSALVQAQVPSLLELPDFAPTAPVAVLVPQSAALGEPSTTGVRTVNQRTYLNLDSNETVLVVYDAASGTYRERLPHALHASGPVLNPVPGSLMWTRLAPGTHAGTASVPLPSMGLTGRLDPWWTLPDYQVQGPAGHTTPSIAGKRCFSTPSGDYCFEQAGLPKSVVERIDAQGDRKICGKIEEDAMIQIHGEILGTYLLLQGSVCRIGIDPARRMRTVCADTSAGLPDIPIETGSRTGAWVPELRLDAITDIIRDARRLHGYTPDGGSMAVGVMSQSNRKTYCYLRQYARQLIAFNTSSIRSAPALEQGRLIDTHIWEHGYPYDALRAAVTAEANAQALPVGLPRFDALQGMGLVSSTREGGFNINAVVANDQLHYPARLRTPEQDVLLNEWRALDRNANLARGAKNEQMYRDFLASEGYRIIPGGTYNQGQNGFDLVFQGPTNAVYLLEVKHVSTASGGRFSNVNMARVNPDFQMEDGWINYTLGTEAGRSDAGSLVRQAMRDNRLFKVIGATTPEGRLLLFLIDMRPVRM</sequence>
<protein>
    <submittedName>
        <fullName evidence="3">Uncharacterized protein</fullName>
    </submittedName>
</protein>
<evidence type="ECO:0000313" key="4">
    <source>
        <dbReference type="Proteomes" id="UP000520513"/>
    </source>
</evidence>
<dbReference type="AlphaFoldDB" id="A0A7X1E220"/>
<dbReference type="EMBL" id="JAAXCZ010000003">
    <property type="protein sequence ID" value="MBC2380667.1"/>
    <property type="molecule type" value="Genomic_DNA"/>
</dbReference>
<evidence type="ECO:0000313" key="2">
    <source>
        <dbReference type="EMBL" id="MBC2380667.1"/>
    </source>
</evidence>
<comment type="caution">
    <text evidence="3">The sequence shown here is derived from an EMBL/GenBank/DDBJ whole genome shotgun (WGS) entry which is preliminary data.</text>
</comment>
<feature type="region of interest" description="Disordered" evidence="1">
    <location>
        <begin position="1"/>
        <end position="40"/>
    </location>
</feature>
<dbReference type="Proteomes" id="UP000534677">
    <property type="component" value="Unassembled WGS sequence"/>
</dbReference>
<dbReference type="Proteomes" id="UP000520513">
    <property type="component" value="Unassembled WGS sequence"/>
</dbReference>
<reference evidence="4 5" key="1">
    <citation type="submission" date="2020-04" db="EMBL/GenBank/DDBJ databases">
        <title>Pseudomonas crami sp. nov., a novel proteolytic bacterial species isolated from cream.</title>
        <authorList>
            <person name="Hofmann K."/>
            <person name="Woller A."/>
            <person name="Huptas C."/>
            <person name="Wenning M."/>
            <person name="Scherer S."/>
            <person name="Doll E.V."/>
        </authorList>
    </citation>
    <scope>NUCLEOTIDE SEQUENCE [LARGE SCALE GENOMIC DNA]</scope>
    <source>
        <strain evidence="2 5">WS 5096</strain>
        <strain evidence="3 4">WS 5106</strain>
    </source>
</reference>
<gene>
    <name evidence="2" type="ORF">HF209_06895</name>
    <name evidence="3" type="ORF">HF257_29530</name>
</gene>
<organism evidence="3 4">
    <name type="scientific">Pseudomonas cremoris</name>
    <dbReference type="NCBI Taxonomy" id="2724178"/>
    <lineage>
        <taxon>Bacteria</taxon>
        <taxon>Pseudomonadati</taxon>
        <taxon>Pseudomonadota</taxon>
        <taxon>Gammaproteobacteria</taxon>
        <taxon>Pseudomonadales</taxon>
        <taxon>Pseudomonadaceae</taxon>
        <taxon>Pseudomonas</taxon>
    </lineage>
</organism>
<evidence type="ECO:0000313" key="3">
    <source>
        <dbReference type="EMBL" id="MBC2410167.1"/>
    </source>
</evidence>